<name>A0ABV0TDA0_9TELE</name>
<comment type="caution">
    <text evidence="2">The sequence shown here is derived from an EMBL/GenBank/DDBJ whole genome shotgun (WGS) entry which is preliminary data.</text>
</comment>
<keyword evidence="1" id="KW-0472">Membrane</keyword>
<protein>
    <submittedName>
        <fullName evidence="2">Uncharacterized protein</fullName>
    </submittedName>
</protein>
<keyword evidence="1" id="KW-0812">Transmembrane</keyword>
<reference evidence="2 3" key="1">
    <citation type="submission" date="2021-06" db="EMBL/GenBank/DDBJ databases">
        <authorList>
            <person name="Palmer J.M."/>
        </authorList>
    </citation>
    <scope>NUCLEOTIDE SEQUENCE [LARGE SCALE GENOMIC DNA]</scope>
    <source>
        <strain evidence="3">if_2019</strain>
        <tissue evidence="2">Muscle</tissue>
    </source>
</reference>
<keyword evidence="3" id="KW-1185">Reference proteome</keyword>
<evidence type="ECO:0000256" key="1">
    <source>
        <dbReference type="SAM" id="Phobius"/>
    </source>
</evidence>
<gene>
    <name evidence="2" type="ORF">ILYODFUR_033841</name>
</gene>
<keyword evidence="1" id="KW-1133">Transmembrane helix</keyword>
<feature type="transmembrane region" description="Helical" evidence="1">
    <location>
        <begin position="52"/>
        <end position="75"/>
    </location>
</feature>
<proteinExistence type="predicted"/>
<accession>A0ABV0TDA0</accession>
<dbReference type="Proteomes" id="UP001482620">
    <property type="component" value="Unassembled WGS sequence"/>
</dbReference>
<evidence type="ECO:0000313" key="3">
    <source>
        <dbReference type="Proteomes" id="UP001482620"/>
    </source>
</evidence>
<organism evidence="2 3">
    <name type="scientific">Ilyodon furcidens</name>
    <name type="common">goldbreast splitfin</name>
    <dbReference type="NCBI Taxonomy" id="33524"/>
    <lineage>
        <taxon>Eukaryota</taxon>
        <taxon>Metazoa</taxon>
        <taxon>Chordata</taxon>
        <taxon>Craniata</taxon>
        <taxon>Vertebrata</taxon>
        <taxon>Euteleostomi</taxon>
        <taxon>Actinopterygii</taxon>
        <taxon>Neopterygii</taxon>
        <taxon>Teleostei</taxon>
        <taxon>Neoteleostei</taxon>
        <taxon>Acanthomorphata</taxon>
        <taxon>Ovalentaria</taxon>
        <taxon>Atherinomorphae</taxon>
        <taxon>Cyprinodontiformes</taxon>
        <taxon>Goodeidae</taxon>
        <taxon>Ilyodon</taxon>
    </lineage>
</organism>
<evidence type="ECO:0000313" key="2">
    <source>
        <dbReference type="EMBL" id="MEQ2230883.1"/>
    </source>
</evidence>
<feature type="transmembrane region" description="Helical" evidence="1">
    <location>
        <begin position="28"/>
        <end position="46"/>
    </location>
</feature>
<sequence>MVASDCSLFELSTYSTEHSYWKKYSEMFIFYLLFSSIMSIAIFFIFNCFSIFLISLFLSLYHIFYVFLPSFLPVFNYQAQSYRSRGIISRPTAKRGQNLLSRGDWTLAVCQGQGMKPLGYFVYLYLCHMYQE</sequence>
<dbReference type="EMBL" id="JAHRIQ010029071">
    <property type="protein sequence ID" value="MEQ2230883.1"/>
    <property type="molecule type" value="Genomic_DNA"/>
</dbReference>